<dbReference type="STRING" id="29845.A0A1V6RDG7"/>
<sequence>MISGIGDLKDRFSIFWPLNDDDPKPLFWPHLTSLTLEYIPITPCGQWLFKQDDDVEPDYDSDSVGSYYDDMDDTDQDWVPPEDRKFRRFRTKFVHELFNQYYLSAGKAALRMPKLESMLLDVSNRSEHRFWYQVENGVAKVTWLGDDYPRGFEPSDEVLQLWKQVALEHTGRDLVVQFGFEFC</sequence>
<protein>
    <recommendedName>
        <fullName evidence="1">DUF6546 domain-containing protein</fullName>
    </recommendedName>
</protein>
<keyword evidence="3" id="KW-1185">Reference proteome</keyword>
<reference evidence="3" key="1">
    <citation type="journal article" date="2017" name="Nat. Microbiol.">
        <title>Global analysis of biosynthetic gene clusters reveals vast potential of secondary metabolite production in Penicillium species.</title>
        <authorList>
            <person name="Nielsen J.C."/>
            <person name="Grijseels S."/>
            <person name="Prigent S."/>
            <person name="Ji B."/>
            <person name="Dainat J."/>
            <person name="Nielsen K.F."/>
            <person name="Frisvad J.C."/>
            <person name="Workman M."/>
            <person name="Nielsen J."/>
        </authorList>
    </citation>
    <scope>NUCLEOTIDE SEQUENCE [LARGE SCALE GENOMIC DNA]</scope>
    <source>
        <strain evidence="3">IBT 29486</strain>
    </source>
</reference>
<dbReference type="EMBL" id="MDYP01000065">
    <property type="protein sequence ID" value="OQD99337.1"/>
    <property type="molecule type" value="Genomic_DNA"/>
</dbReference>
<dbReference type="Pfam" id="PF20183">
    <property type="entry name" value="DUF6546"/>
    <property type="match status" value="1"/>
</dbReference>
<evidence type="ECO:0000313" key="3">
    <source>
        <dbReference type="Proteomes" id="UP000191518"/>
    </source>
</evidence>
<dbReference type="OrthoDB" id="4802432at2759"/>
<organism evidence="2 3">
    <name type="scientific">Penicillium vulpinum</name>
    <dbReference type="NCBI Taxonomy" id="29845"/>
    <lineage>
        <taxon>Eukaryota</taxon>
        <taxon>Fungi</taxon>
        <taxon>Dikarya</taxon>
        <taxon>Ascomycota</taxon>
        <taxon>Pezizomycotina</taxon>
        <taxon>Eurotiomycetes</taxon>
        <taxon>Eurotiomycetidae</taxon>
        <taxon>Eurotiales</taxon>
        <taxon>Aspergillaceae</taxon>
        <taxon>Penicillium</taxon>
    </lineage>
</organism>
<dbReference type="InterPro" id="IPR046676">
    <property type="entry name" value="DUF6546"/>
</dbReference>
<proteinExistence type="predicted"/>
<accession>A0A1V6RDG7</accession>
<name>A0A1V6RDG7_9EURO</name>
<feature type="domain" description="DUF6546" evidence="1">
    <location>
        <begin position="96"/>
        <end position="176"/>
    </location>
</feature>
<evidence type="ECO:0000259" key="1">
    <source>
        <dbReference type="Pfam" id="PF20183"/>
    </source>
</evidence>
<dbReference type="AlphaFoldDB" id="A0A1V6RDG7"/>
<dbReference type="Proteomes" id="UP000191518">
    <property type="component" value="Unassembled WGS sequence"/>
</dbReference>
<comment type="caution">
    <text evidence="2">The sequence shown here is derived from an EMBL/GenBank/DDBJ whole genome shotgun (WGS) entry which is preliminary data.</text>
</comment>
<gene>
    <name evidence="2" type="ORF">PENVUL_c065G07613</name>
</gene>
<evidence type="ECO:0000313" key="2">
    <source>
        <dbReference type="EMBL" id="OQD99337.1"/>
    </source>
</evidence>